<dbReference type="Proteomes" id="UP000694867">
    <property type="component" value="Unplaced"/>
</dbReference>
<sequence length="583" mass="65293">MTAGVTTYLWEKMAGHKLHDAAKANKIKILERLLNEGYNIDSVVGGFTSLYLAVESGQIESVQFLLARGANPNTRCLGGMSALHCACRQGHLSILQCLVECGGDLRLRDDEGRTPYEYTYDCQDKQKRSKVLTFISRKRSKAFRLQDGHGERTTHSADGLSSLKRRLSTGSQRKEWCTERLVTDGGFGCVYQHGSAVGVPTHIQQVSSTLLFIADDARTAWAGPMTVFQTMYWGNMKVTAKRSTVNSFVCKGFRSDIILQEIENLRKLSVHPNYLWPLAVSPIQNMEDAYIVYEAIHFGSLYNVLHSKDYPQLTTENLLLFLQQTCEAVLFVHNSGFIHSCLNPHIVSITSPYQAKLGGFEYMVNENRSHESHKFSITHEAIQEYYYHWLAPEILGKCVPVKQSDVYGMSVLVWEAFSGGIPWEDKDVESVFKLVVGSKKSLELSPQVPEPLASLVRTGLLTSPSQRIVDLDALYQALGTANRKVVVANRKKITEKSFSMRSSFRTPPPYIRDSSFDDSEAPSQPDEDTMDTSSSAATVQIPRNPADAVSSTPKSLQVCRMEWIKFGSSPEEPKKAFERSSRR</sequence>
<dbReference type="InterPro" id="IPR000719">
    <property type="entry name" value="Prot_kinase_dom"/>
</dbReference>
<dbReference type="AlphaFoldDB" id="A0AAJ7SGF6"/>
<keyword evidence="10" id="KW-0418">Kinase</keyword>
<dbReference type="GO" id="GO:0045171">
    <property type="term" value="C:intercellular bridge"/>
    <property type="evidence" value="ECO:0007669"/>
    <property type="project" value="TreeGrafter"/>
</dbReference>
<dbReference type="InterPro" id="IPR002110">
    <property type="entry name" value="Ankyrin_rpt"/>
</dbReference>
<feature type="repeat" description="ANK" evidence="6">
    <location>
        <begin position="78"/>
        <end position="110"/>
    </location>
</feature>
<dbReference type="PROSITE" id="PS50297">
    <property type="entry name" value="ANK_REP_REGION"/>
    <property type="match status" value="2"/>
</dbReference>
<dbReference type="InterPro" id="IPR011009">
    <property type="entry name" value="Kinase-like_dom_sf"/>
</dbReference>
<dbReference type="Pfam" id="PF13637">
    <property type="entry name" value="Ank_4"/>
    <property type="match status" value="1"/>
</dbReference>
<dbReference type="GO" id="GO:0007094">
    <property type="term" value="P:mitotic spindle assembly checkpoint signaling"/>
    <property type="evidence" value="ECO:0007669"/>
    <property type="project" value="InterPro"/>
</dbReference>
<proteinExistence type="predicted"/>
<keyword evidence="2" id="KW-0268">Exocytosis</keyword>
<dbReference type="SUPFAM" id="SSF48403">
    <property type="entry name" value="Ankyrin repeat"/>
    <property type="match status" value="1"/>
</dbReference>
<evidence type="ECO:0000313" key="9">
    <source>
        <dbReference type="Proteomes" id="UP000694867"/>
    </source>
</evidence>
<evidence type="ECO:0000256" key="7">
    <source>
        <dbReference type="SAM" id="MobiDB-lite"/>
    </source>
</evidence>
<keyword evidence="9" id="KW-1185">Reference proteome</keyword>
<dbReference type="GO" id="GO:0044231">
    <property type="term" value="C:host cell presynaptic membrane"/>
    <property type="evidence" value="ECO:0007669"/>
    <property type="project" value="UniProtKB-KW"/>
</dbReference>
<keyword evidence="5" id="KW-1053">Target membrane</keyword>
<dbReference type="GO" id="GO:0006887">
    <property type="term" value="P:exocytosis"/>
    <property type="evidence" value="ECO:0007669"/>
    <property type="project" value="UniProtKB-KW"/>
</dbReference>
<organism evidence="9 10">
    <name type="scientific">Galendromus occidentalis</name>
    <name type="common">western predatory mite</name>
    <dbReference type="NCBI Taxonomy" id="34638"/>
    <lineage>
        <taxon>Eukaryota</taxon>
        <taxon>Metazoa</taxon>
        <taxon>Ecdysozoa</taxon>
        <taxon>Arthropoda</taxon>
        <taxon>Chelicerata</taxon>
        <taxon>Arachnida</taxon>
        <taxon>Acari</taxon>
        <taxon>Parasitiformes</taxon>
        <taxon>Mesostigmata</taxon>
        <taxon>Gamasina</taxon>
        <taxon>Phytoseioidea</taxon>
        <taxon>Phytoseiidae</taxon>
        <taxon>Typhlodrominae</taxon>
        <taxon>Galendromus</taxon>
    </lineage>
</organism>
<feature type="compositionally biased region" description="Acidic residues" evidence="7">
    <location>
        <begin position="516"/>
        <end position="530"/>
    </location>
</feature>
<protein>
    <submittedName>
        <fullName evidence="10">Inactive serine/threonine-protein kinase TEX14</fullName>
    </submittedName>
</protein>
<evidence type="ECO:0000256" key="1">
    <source>
        <dbReference type="ARBA" id="ARBA00004175"/>
    </source>
</evidence>
<dbReference type="GO" id="GO:0004672">
    <property type="term" value="F:protein kinase activity"/>
    <property type="evidence" value="ECO:0007669"/>
    <property type="project" value="InterPro"/>
</dbReference>
<dbReference type="SUPFAM" id="SSF56112">
    <property type="entry name" value="Protein kinase-like (PK-like)"/>
    <property type="match status" value="1"/>
</dbReference>
<evidence type="ECO:0000256" key="4">
    <source>
        <dbReference type="ARBA" id="ARBA00023028"/>
    </source>
</evidence>
<dbReference type="GO" id="GO:0008608">
    <property type="term" value="P:attachment of spindle microtubules to kinetochore"/>
    <property type="evidence" value="ECO:0007669"/>
    <property type="project" value="InterPro"/>
</dbReference>
<reference evidence="10" key="1">
    <citation type="submission" date="2025-08" db="UniProtKB">
        <authorList>
            <consortium name="RefSeq"/>
        </authorList>
    </citation>
    <scope>IDENTIFICATION</scope>
</reference>
<dbReference type="InterPro" id="IPR001245">
    <property type="entry name" value="Ser-Thr/Tyr_kinase_cat_dom"/>
</dbReference>
<dbReference type="PROSITE" id="PS50011">
    <property type="entry name" value="PROTEIN_KINASE_DOM"/>
    <property type="match status" value="1"/>
</dbReference>
<dbReference type="Pfam" id="PF07714">
    <property type="entry name" value="PK_Tyr_Ser-Thr"/>
    <property type="match status" value="1"/>
</dbReference>
<dbReference type="GO" id="GO:0051306">
    <property type="term" value="P:mitotic sister chromatid separation"/>
    <property type="evidence" value="ECO:0007669"/>
    <property type="project" value="InterPro"/>
</dbReference>
<name>A0AAJ7SGF6_9ACAR</name>
<keyword evidence="3" id="KW-1052">Target cell membrane</keyword>
<dbReference type="InterPro" id="IPR036770">
    <property type="entry name" value="Ankyrin_rpt-contain_sf"/>
</dbReference>
<dbReference type="GO" id="GO:0030496">
    <property type="term" value="C:midbody"/>
    <property type="evidence" value="ECO:0007669"/>
    <property type="project" value="TreeGrafter"/>
</dbReference>
<dbReference type="GO" id="GO:0043063">
    <property type="term" value="P:intercellular bridge organization"/>
    <property type="evidence" value="ECO:0007669"/>
    <property type="project" value="InterPro"/>
</dbReference>
<evidence type="ECO:0000256" key="3">
    <source>
        <dbReference type="ARBA" id="ARBA00022537"/>
    </source>
</evidence>
<comment type="subcellular location">
    <subcellularLocation>
        <location evidence="1">Target cell membrane</location>
    </subcellularLocation>
</comment>
<dbReference type="GO" id="GO:0007140">
    <property type="term" value="P:male meiotic nuclear division"/>
    <property type="evidence" value="ECO:0007669"/>
    <property type="project" value="InterPro"/>
</dbReference>
<feature type="domain" description="Protein kinase" evidence="8">
    <location>
        <begin position="176"/>
        <end position="478"/>
    </location>
</feature>
<dbReference type="InterPro" id="IPR039339">
    <property type="entry name" value="Tex14"/>
</dbReference>
<evidence type="ECO:0000256" key="6">
    <source>
        <dbReference type="PROSITE-ProRule" id="PRU00023"/>
    </source>
</evidence>
<evidence type="ECO:0000259" key="8">
    <source>
        <dbReference type="PROSITE" id="PS50011"/>
    </source>
</evidence>
<dbReference type="KEGG" id="goe:100905837"/>
<dbReference type="PANTHER" id="PTHR23060:SF3">
    <property type="entry name" value="TESTIS EXPRESSED 14, INTERCELLULAR BRIDGE FORMING FACTOR"/>
    <property type="match status" value="1"/>
</dbReference>
<feature type="region of interest" description="Disordered" evidence="7">
    <location>
        <begin position="499"/>
        <end position="555"/>
    </location>
</feature>
<dbReference type="GeneID" id="100905837"/>
<gene>
    <name evidence="10" type="primary">LOC100905837</name>
</gene>
<keyword evidence="6" id="KW-0040">ANK repeat</keyword>
<feature type="repeat" description="ANK" evidence="6">
    <location>
        <begin position="45"/>
        <end position="77"/>
    </location>
</feature>
<dbReference type="GO" id="GO:0005524">
    <property type="term" value="F:ATP binding"/>
    <property type="evidence" value="ECO:0007669"/>
    <property type="project" value="InterPro"/>
</dbReference>
<accession>A0AAJ7SGF6</accession>
<dbReference type="PROSITE" id="PS50088">
    <property type="entry name" value="ANK_REPEAT"/>
    <property type="match status" value="2"/>
</dbReference>
<keyword evidence="5" id="KW-0472">Membrane</keyword>
<dbReference type="GO" id="GO:0000776">
    <property type="term" value="C:kinetochore"/>
    <property type="evidence" value="ECO:0007669"/>
    <property type="project" value="TreeGrafter"/>
</dbReference>
<evidence type="ECO:0000256" key="2">
    <source>
        <dbReference type="ARBA" id="ARBA00022483"/>
    </source>
</evidence>
<keyword evidence="4" id="KW-0528">Neurotoxin</keyword>
<keyword evidence="10" id="KW-0808">Transferase</keyword>
<keyword evidence="4" id="KW-0638">Presynaptic neurotoxin</keyword>
<dbReference type="Gene3D" id="1.10.510.10">
    <property type="entry name" value="Transferase(Phosphotransferase) domain 1"/>
    <property type="match status" value="1"/>
</dbReference>
<dbReference type="SMART" id="SM00248">
    <property type="entry name" value="ANK"/>
    <property type="match status" value="3"/>
</dbReference>
<evidence type="ECO:0000313" key="10">
    <source>
        <dbReference type="RefSeq" id="XP_028968179.1"/>
    </source>
</evidence>
<dbReference type="PANTHER" id="PTHR23060">
    <property type="entry name" value="TESTIS EXPRESSED GENE 14"/>
    <property type="match status" value="1"/>
</dbReference>
<evidence type="ECO:0000256" key="5">
    <source>
        <dbReference type="ARBA" id="ARBA00023298"/>
    </source>
</evidence>
<dbReference type="RefSeq" id="XP_028968179.1">
    <property type="nucleotide sequence ID" value="XM_029112346.1"/>
</dbReference>
<dbReference type="GO" id="GO:0044218">
    <property type="term" value="C:other organism cell membrane"/>
    <property type="evidence" value="ECO:0007669"/>
    <property type="project" value="UniProtKB-KW"/>
</dbReference>
<dbReference type="Gene3D" id="1.25.40.20">
    <property type="entry name" value="Ankyrin repeat-containing domain"/>
    <property type="match status" value="1"/>
</dbReference>
<keyword evidence="4" id="KW-0800">Toxin</keyword>